<evidence type="ECO:0000256" key="2">
    <source>
        <dbReference type="SAM" id="MobiDB-lite"/>
    </source>
</evidence>
<organism evidence="4 5">
    <name type="scientific">Phanerochaete sordida</name>
    <dbReference type="NCBI Taxonomy" id="48140"/>
    <lineage>
        <taxon>Eukaryota</taxon>
        <taxon>Fungi</taxon>
        <taxon>Dikarya</taxon>
        <taxon>Basidiomycota</taxon>
        <taxon>Agaricomycotina</taxon>
        <taxon>Agaricomycetes</taxon>
        <taxon>Polyporales</taxon>
        <taxon>Phanerochaetaceae</taxon>
        <taxon>Phanerochaete</taxon>
    </lineage>
</organism>
<dbReference type="Gene3D" id="3.30.160.60">
    <property type="entry name" value="Classic Zinc Finger"/>
    <property type="match status" value="1"/>
</dbReference>
<evidence type="ECO:0000313" key="4">
    <source>
        <dbReference type="EMBL" id="GJE85393.1"/>
    </source>
</evidence>
<name>A0A9P3L8V6_9APHY</name>
<gene>
    <name evidence="4" type="ORF">PsYK624_014720</name>
</gene>
<keyword evidence="5" id="KW-1185">Reference proteome</keyword>
<dbReference type="AlphaFoldDB" id="A0A9P3L8V6"/>
<reference evidence="4 5" key="1">
    <citation type="submission" date="2021-08" db="EMBL/GenBank/DDBJ databases">
        <title>Draft Genome Sequence of Phanerochaete sordida strain YK-624.</title>
        <authorList>
            <person name="Mori T."/>
            <person name="Dohra H."/>
            <person name="Suzuki T."/>
            <person name="Kawagishi H."/>
            <person name="Hirai H."/>
        </authorList>
    </citation>
    <scope>NUCLEOTIDE SEQUENCE [LARGE SCALE GENOMIC DNA]</scope>
    <source>
        <strain evidence="4 5">YK-624</strain>
    </source>
</reference>
<evidence type="ECO:0000259" key="3">
    <source>
        <dbReference type="PROSITE" id="PS50157"/>
    </source>
</evidence>
<keyword evidence="1" id="KW-0863">Zinc-finger</keyword>
<proteinExistence type="predicted"/>
<feature type="region of interest" description="Disordered" evidence="2">
    <location>
        <begin position="109"/>
        <end position="172"/>
    </location>
</feature>
<dbReference type="Proteomes" id="UP000703269">
    <property type="component" value="Unassembled WGS sequence"/>
</dbReference>
<keyword evidence="1" id="KW-0479">Metal-binding</keyword>
<feature type="domain" description="C2H2-type" evidence="3">
    <location>
        <begin position="46"/>
        <end position="77"/>
    </location>
</feature>
<comment type="caution">
    <text evidence="4">The sequence shown here is derived from an EMBL/GenBank/DDBJ whole genome shotgun (WGS) entry which is preliminary data.</text>
</comment>
<accession>A0A9P3L8V6</accession>
<dbReference type="EMBL" id="BPQB01000002">
    <property type="protein sequence ID" value="GJE85393.1"/>
    <property type="molecule type" value="Genomic_DNA"/>
</dbReference>
<feature type="region of interest" description="Disordered" evidence="2">
    <location>
        <begin position="318"/>
        <end position="342"/>
    </location>
</feature>
<evidence type="ECO:0000313" key="5">
    <source>
        <dbReference type="Proteomes" id="UP000703269"/>
    </source>
</evidence>
<feature type="compositionally biased region" description="Polar residues" evidence="2">
    <location>
        <begin position="135"/>
        <end position="157"/>
    </location>
</feature>
<dbReference type="PROSITE" id="PS50157">
    <property type="entry name" value="ZINC_FINGER_C2H2_2"/>
    <property type="match status" value="1"/>
</dbReference>
<dbReference type="InterPro" id="IPR013087">
    <property type="entry name" value="Znf_C2H2_type"/>
</dbReference>
<evidence type="ECO:0000256" key="1">
    <source>
        <dbReference type="PROSITE-ProRule" id="PRU00042"/>
    </source>
</evidence>
<dbReference type="OrthoDB" id="654211at2759"/>
<sequence length="342" mass="38187">MIHPRLETEDKETDCPVCGELRGNGFLLLDHLQGHRTKLRTTDGQFNCPYYKQGCSTAMKQWTNLKTHINRHLSIRPHKCPDSLPLENAQDQAGETKCLYRTSDQASLTKHRRDVHGVIPPPRAGRRTARAVRSPSISTVATSESATIPSRPSTAATSDFDDDDETPRKPAPLAVTNWADTSAKSSRSVVTTHFLEPVLVTPQFPGPQLEPIREITLRQRRPTLPPIRDHFADCNLGKPLNHSAYRPRYPGELPLLRLPVPLLVDNPTPPSNLLSYPQLGSSTCMDSHSRTLHRSAPRPLLTDYPTYDASGRRYLASSHESHRMSPSSWHEGLMIEPSTPGM</sequence>
<keyword evidence="1" id="KW-0862">Zinc</keyword>
<protein>
    <recommendedName>
        <fullName evidence="3">C2H2-type domain-containing protein</fullName>
    </recommendedName>
</protein>
<dbReference type="GO" id="GO:0008270">
    <property type="term" value="F:zinc ion binding"/>
    <property type="evidence" value="ECO:0007669"/>
    <property type="project" value="UniProtKB-KW"/>
</dbReference>